<dbReference type="AlphaFoldDB" id="A0A1D4JUN2"/>
<evidence type="ECO:0000313" key="2">
    <source>
        <dbReference type="EMBL" id="SCS65261.1"/>
    </source>
</evidence>
<dbReference type="GO" id="GO:0016757">
    <property type="term" value="F:glycosyltransferase activity"/>
    <property type="evidence" value="ECO:0007669"/>
    <property type="project" value="UniProtKB-KW"/>
</dbReference>
<evidence type="ECO:0000313" key="5">
    <source>
        <dbReference type="Proteomes" id="UP000095768"/>
    </source>
</evidence>
<reference evidence="2 5" key="2">
    <citation type="submission" date="2016-09" db="EMBL/GenBank/DDBJ databases">
        <authorList>
            <consortium name="Pathogen Informatics"/>
        </authorList>
    </citation>
    <scope>NUCLEOTIDE SEQUENCE [LARGE SCALE GENOMIC DNA]</scope>
    <source>
        <strain evidence="2 5">82B</strain>
    </source>
</reference>
<dbReference type="InterPro" id="IPR045691">
    <property type="entry name" value="DUF6056"/>
</dbReference>
<feature type="transmembrane region" description="Helical" evidence="1">
    <location>
        <begin position="254"/>
        <end position="274"/>
    </location>
</feature>
<feature type="transmembrane region" description="Helical" evidence="1">
    <location>
        <begin position="100"/>
        <end position="119"/>
    </location>
</feature>
<evidence type="ECO:0000256" key="1">
    <source>
        <dbReference type="SAM" id="Phobius"/>
    </source>
</evidence>
<feature type="transmembrane region" description="Helical" evidence="1">
    <location>
        <begin position="347"/>
        <end position="367"/>
    </location>
</feature>
<feature type="transmembrane region" description="Helical" evidence="1">
    <location>
        <begin position="154"/>
        <end position="170"/>
    </location>
</feature>
<accession>A0A1D4JUN2</accession>
<feature type="transmembrane region" description="Helical" evidence="1">
    <location>
        <begin position="200"/>
        <end position="220"/>
    </location>
</feature>
<keyword evidence="1" id="KW-1133">Transmembrane helix</keyword>
<sequence length="492" mass="57501">MRMLTINKTYLIIAGLFIFYILIGIFTPLTHDDWDWYSQYGIQMLQERFANLNGRYLGNMLEIVAVRVDWFRWLTYAVMSTLILWVISRFSNHSNDKVNYMLAFVLMLTIPSEIYKQTYGWFAGFYNYVPATFCALFIIWYIVSVLFKNSRLSPTLNIVFYVVCFVGQFFMENTTLFNTMILFVAIILHIILYKKANPKFIVGMLVSISGTLIMFLNPNYRKIFFEGSDYQNVSSDTGLIDKVYLTLTTTMPDWLFFNQIVILMLIIGVLLFMIYRNTSVQGVKKYFIVSGLILLPVYYFLIYRQFELQNAHMITITNILNTIVCFAFLCAFILAIHTLIFEKEVKYTLFFLIGSIIFVSAPLIIVSPIGPRNFYTIYVIYVVILVILISRLELCHRISIRGLIGATVLFALMYLSAFYFIHHENESRIAQLKTDIKAHPKSKEYTMEKLPFEHYLHHATPTSSKYQKLFNQYEGIPENTKVKYVPFGTKEN</sequence>
<protein>
    <submittedName>
        <fullName evidence="2">Glucosyltransferase</fullName>
        <ecNumber evidence="2">2.4.1.-</ecNumber>
    </submittedName>
</protein>
<feature type="transmembrane region" description="Helical" evidence="1">
    <location>
        <begin position="402"/>
        <end position="421"/>
    </location>
</feature>
<dbReference type="EC" id="2.4.1.-" evidence="2"/>
<keyword evidence="4" id="KW-1185">Reference proteome</keyword>
<feature type="transmembrane region" description="Helical" evidence="1">
    <location>
        <begin position="9"/>
        <end position="29"/>
    </location>
</feature>
<dbReference type="Pfam" id="PF19528">
    <property type="entry name" value="DUF6056"/>
    <property type="match status" value="1"/>
</dbReference>
<evidence type="ECO:0000313" key="4">
    <source>
        <dbReference type="Proteomes" id="UP000095412"/>
    </source>
</evidence>
<reference evidence="3 4" key="1">
    <citation type="submission" date="2016-09" db="EMBL/GenBank/DDBJ databases">
        <authorList>
            <consortium name="Pathogen Informatics"/>
            <person name="Sun Q."/>
            <person name="Inoue M."/>
        </authorList>
    </citation>
    <scope>NUCLEOTIDE SEQUENCE [LARGE SCALE GENOMIC DNA]</scope>
    <source>
        <strain evidence="3 4">82C</strain>
    </source>
</reference>
<dbReference type="Proteomes" id="UP000095412">
    <property type="component" value="Unassembled WGS sequence"/>
</dbReference>
<feature type="transmembrane region" description="Helical" evidence="1">
    <location>
        <begin position="70"/>
        <end position="88"/>
    </location>
</feature>
<dbReference type="EMBL" id="FMPI01000007">
    <property type="protein sequence ID" value="SCS87512.1"/>
    <property type="molecule type" value="Genomic_DNA"/>
</dbReference>
<keyword evidence="1" id="KW-0472">Membrane</keyword>
<name>A0A1D4JUN2_9STAP</name>
<feature type="transmembrane region" description="Helical" evidence="1">
    <location>
        <begin position="286"/>
        <end position="306"/>
    </location>
</feature>
<organism evidence="2 5">
    <name type="scientific">Staphylococcus caeli</name>
    <dbReference type="NCBI Taxonomy" id="2201815"/>
    <lineage>
        <taxon>Bacteria</taxon>
        <taxon>Bacillati</taxon>
        <taxon>Bacillota</taxon>
        <taxon>Bacilli</taxon>
        <taxon>Bacillales</taxon>
        <taxon>Staphylococcaceae</taxon>
        <taxon>Staphylococcus</taxon>
    </lineage>
</organism>
<feature type="transmembrane region" description="Helical" evidence="1">
    <location>
        <begin position="318"/>
        <end position="340"/>
    </location>
</feature>
<dbReference type="Proteomes" id="UP000095768">
    <property type="component" value="Unassembled WGS sequence"/>
</dbReference>
<proteinExistence type="predicted"/>
<keyword evidence="2" id="KW-0328">Glycosyltransferase</keyword>
<dbReference type="OrthoDB" id="1821221at2"/>
<dbReference type="EMBL" id="FMPG01000002">
    <property type="protein sequence ID" value="SCS65261.1"/>
    <property type="molecule type" value="Genomic_DNA"/>
</dbReference>
<keyword evidence="2" id="KW-0808">Transferase</keyword>
<feature type="transmembrane region" description="Helical" evidence="1">
    <location>
        <begin position="373"/>
        <end position="390"/>
    </location>
</feature>
<evidence type="ECO:0000313" key="3">
    <source>
        <dbReference type="EMBL" id="SCS87512.1"/>
    </source>
</evidence>
<dbReference type="RefSeq" id="WP_069995471.1">
    <property type="nucleotide sequence ID" value="NZ_FMPG01000002.1"/>
</dbReference>
<feature type="transmembrane region" description="Helical" evidence="1">
    <location>
        <begin position="125"/>
        <end position="147"/>
    </location>
</feature>
<gene>
    <name evidence="2" type="ORF">SAMEA2297795_00902</name>
    <name evidence="3" type="ORF">SAMEA2297796_01301</name>
</gene>
<keyword evidence="1" id="KW-0812">Transmembrane</keyword>
<feature type="transmembrane region" description="Helical" evidence="1">
    <location>
        <begin position="176"/>
        <end position="193"/>
    </location>
</feature>